<dbReference type="GO" id="GO:0030436">
    <property type="term" value="P:asexual sporulation"/>
    <property type="evidence" value="ECO:0007669"/>
    <property type="project" value="InterPro"/>
</dbReference>
<sequence>MVGEWLVLINTLFNYLLVLFISKITNVYVTKRRAFFAAFISGTLSAIFTPSLGIAVVSALLLAGIAFSFQYRILLKQTAVLVVATIFLGGLLTAAQPFLAGRSLLFYIVLCSLLAICSSKWAEIKWRSFWQQKIQASYVVTCKLHLGDTQLELRGFIDTGNMCTEPISQQPVHFISYRMIKDKLPASINDAICLWDAASPYNLSMFPREWLTSIRLIPLTTIQQKAIVPAFRLTEWTINEQKVTGHYVVLTKNDANFPQQADMMLHVLALSNQQ</sequence>
<dbReference type="EMBL" id="JARSFG010000017">
    <property type="protein sequence ID" value="MEC1179439.1"/>
    <property type="molecule type" value="Genomic_DNA"/>
</dbReference>
<keyword evidence="1" id="KW-1133">Transmembrane helix</keyword>
<dbReference type="Pfam" id="PF03419">
    <property type="entry name" value="Peptidase_U4"/>
    <property type="match status" value="1"/>
</dbReference>
<proteinExistence type="predicted"/>
<dbReference type="AlphaFoldDB" id="A0AAW9NVG9"/>
<keyword evidence="1" id="KW-0472">Membrane</keyword>
<feature type="transmembrane region" description="Helical" evidence="1">
    <location>
        <begin position="35"/>
        <end position="67"/>
    </location>
</feature>
<dbReference type="GO" id="GO:0004190">
    <property type="term" value="F:aspartic-type endopeptidase activity"/>
    <property type="evidence" value="ECO:0007669"/>
    <property type="project" value="InterPro"/>
</dbReference>
<dbReference type="GO" id="GO:0006508">
    <property type="term" value="P:proteolysis"/>
    <property type="evidence" value="ECO:0007669"/>
    <property type="project" value="InterPro"/>
</dbReference>
<reference evidence="2 3" key="1">
    <citation type="submission" date="2023-03" db="EMBL/GenBank/DDBJ databases">
        <title>Bacillus Genome Sequencing.</title>
        <authorList>
            <person name="Dunlap C."/>
        </authorList>
    </citation>
    <scope>NUCLEOTIDE SEQUENCE [LARGE SCALE GENOMIC DNA]</scope>
    <source>
        <strain evidence="2 3">B-59205</strain>
    </source>
</reference>
<keyword evidence="3" id="KW-1185">Reference proteome</keyword>
<gene>
    <name evidence="2" type="ORF">P9B03_13155</name>
</gene>
<dbReference type="InterPro" id="IPR005081">
    <property type="entry name" value="SpoIIGA"/>
</dbReference>
<protein>
    <submittedName>
        <fullName evidence="2">Sigma-E processing peptidase SpoIIGA</fullName>
        <ecNumber evidence="2">3.4.23.-</ecNumber>
    </submittedName>
</protein>
<evidence type="ECO:0000313" key="3">
    <source>
        <dbReference type="Proteomes" id="UP001344888"/>
    </source>
</evidence>
<keyword evidence="2" id="KW-0378">Hydrolase</keyword>
<dbReference type="Proteomes" id="UP001344888">
    <property type="component" value="Unassembled WGS sequence"/>
</dbReference>
<name>A0AAW9NVG9_9BACL</name>
<accession>A0AAW9NVG9</accession>
<comment type="caution">
    <text evidence="2">The sequence shown here is derived from an EMBL/GenBank/DDBJ whole genome shotgun (WGS) entry which is preliminary data.</text>
</comment>
<keyword evidence="1" id="KW-0812">Transmembrane</keyword>
<feature type="transmembrane region" description="Helical" evidence="1">
    <location>
        <begin position="79"/>
        <end position="98"/>
    </location>
</feature>
<dbReference type="EC" id="3.4.23.-" evidence="2"/>
<organism evidence="2 3">
    <name type="scientific">Metasolibacillus meyeri</name>
    <dbReference type="NCBI Taxonomy" id="1071052"/>
    <lineage>
        <taxon>Bacteria</taxon>
        <taxon>Bacillati</taxon>
        <taxon>Bacillota</taxon>
        <taxon>Bacilli</taxon>
        <taxon>Bacillales</taxon>
        <taxon>Caryophanaceae</taxon>
        <taxon>Metasolibacillus</taxon>
    </lineage>
</organism>
<evidence type="ECO:0000313" key="2">
    <source>
        <dbReference type="EMBL" id="MEC1179439.1"/>
    </source>
</evidence>
<evidence type="ECO:0000256" key="1">
    <source>
        <dbReference type="SAM" id="Phobius"/>
    </source>
</evidence>
<feature type="transmembrane region" description="Helical" evidence="1">
    <location>
        <begin position="12"/>
        <end position="29"/>
    </location>
</feature>
<dbReference type="RefSeq" id="WP_326123922.1">
    <property type="nucleotide sequence ID" value="NZ_JARSFG010000017.1"/>
</dbReference>